<reference evidence="7 8" key="1">
    <citation type="submission" date="2020-08" db="EMBL/GenBank/DDBJ databases">
        <authorList>
            <person name="Newling K."/>
            <person name="Davey J."/>
            <person name="Forrester S."/>
        </authorList>
    </citation>
    <scope>NUCLEOTIDE SEQUENCE [LARGE SCALE GENOMIC DNA]</scope>
    <source>
        <strain evidence="8">Crithidia deanei Carvalho (ATCC PRA-265)</strain>
    </source>
</reference>
<dbReference type="Pfam" id="PF13202">
    <property type="entry name" value="EF-hand_5"/>
    <property type="match status" value="2"/>
</dbReference>
<comment type="similarity">
    <text evidence="2">Belongs to the NADH:flavin oxidoreductase/NADH oxidase family.</text>
</comment>
<dbReference type="InterPro" id="IPR045247">
    <property type="entry name" value="Oye-like"/>
</dbReference>
<dbReference type="InterPro" id="IPR011992">
    <property type="entry name" value="EF-hand-dom_pair"/>
</dbReference>
<sequence>MSTVESLLKPLQVGRYTLPNRFIMAPLTRTRATEDHVATDAMVKYYTDRASFGLIIAEACQIREGYSTFAYEPGVYGKAQVEGWKKVTQSVHEKGGLIFLQIHHGGRATVQCNLDDGIKVCGPSEQGIVNHSCPGAFAKDGEKQPYPAKVHALTEKEIEYHVKLFTVAAKNAMAAGFDGVQIHGANSYLIDSFLRDGANKRTDAYGGSVENRCRFLLEIVDSVVAAIGADRVSVRLSPLNAYNDTTDSDPEGLTRYVCGELSKRKLAFLDVMRGDMFNPAAPKEADRWARESYTGVLFSGLGFEIDEAEETVKSGRADGIIFGQKAIANPDLVARAIAGAELNPIKMETMYGRGEEGYNDYPTLRAQRLSVIRAAEDEAEAQDEAEAEAGEVTEAAADEEAPREAETSQYPHLSKEEVDQINAAFDSIDEDQSGKLDKTEIAAFLKAMESDSTEDEIESMIRVYGGGGEEITREGFLNMFEDQSDGFKAEAAEHYPNLGDINTFVAVFRRFDKDFSGKIDAEELTEMVQSISGEELTKEEAEAAVGEGLTLEGFLTYLNGRSQKKEDEL</sequence>
<evidence type="ECO:0000313" key="8">
    <source>
        <dbReference type="Proteomes" id="UP000515908"/>
    </source>
</evidence>
<dbReference type="GO" id="GO:0010181">
    <property type="term" value="F:FMN binding"/>
    <property type="evidence" value="ECO:0007669"/>
    <property type="project" value="InterPro"/>
</dbReference>
<dbReference type="SUPFAM" id="SSF47473">
    <property type="entry name" value="EF-hand"/>
    <property type="match status" value="1"/>
</dbReference>
<evidence type="ECO:0000256" key="1">
    <source>
        <dbReference type="ARBA" id="ARBA00001917"/>
    </source>
</evidence>
<dbReference type="GO" id="GO:0016628">
    <property type="term" value="F:oxidoreductase activity, acting on the CH-CH group of donors, NAD or NADP as acceptor"/>
    <property type="evidence" value="ECO:0007669"/>
    <property type="project" value="UniProtKB-ARBA"/>
</dbReference>
<evidence type="ECO:0000259" key="6">
    <source>
        <dbReference type="PROSITE" id="PS50222"/>
    </source>
</evidence>
<gene>
    <name evidence="7" type="ORF">ADEAN_000670700</name>
</gene>
<evidence type="ECO:0000256" key="2">
    <source>
        <dbReference type="ARBA" id="ARBA00005979"/>
    </source>
</evidence>
<keyword evidence="4" id="KW-0560">Oxidoreductase</keyword>
<dbReference type="EMBL" id="LR877157">
    <property type="protein sequence ID" value="CAD2219205.1"/>
    <property type="molecule type" value="Genomic_DNA"/>
</dbReference>
<dbReference type="CDD" id="cd00051">
    <property type="entry name" value="EFh"/>
    <property type="match status" value="1"/>
</dbReference>
<dbReference type="GO" id="GO:0005829">
    <property type="term" value="C:cytosol"/>
    <property type="evidence" value="ECO:0007669"/>
    <property type="project" value="UniProtKB-ARBA"/>
</dbReference>
<dbReference type="PROSITE" id="PS00018">
    <property type="entry name" value="EF_HAND_1"/>
    <property type="match status" value="1"/>
</dbReference>
<dbReference type="VEuPathDB" id="TriTrypDB:ADEAN_000670700"/>
<feature type="compositionally biased region" description="Acidic residues" evidence="5">
    <location>
        <begin position="377"/>
        <end position="399"/>
    </location>
</feature>
<feature type="domain" description="EF-hand" evidence="6">
    <location>
        <begin position="416"/>
        <end position="451"/>
    </location>
</feature>
<dbReference type="InterPro" id="IPR018247">
    <property type="entry name" value="EF_Hand_1_Ca_BS"/>
</dbReference>
<accession>A0A7G2CIK8</accession>
<feature type="region of interest" description="Disordered" evidence="5">
    <location>
        <begin position="376"/>
        <end position="415"/>
    </location>
</feature>
<feature type="domain" description="EF-hand" evidence="6">
    <location>
        <begin position="499"/>
        <end position="534"/>
    </location>
</feature>
<organism evidence="7 8">
    <name type="scientific">Angomonas deanei</name>
    <dbReference type="NCBI Taxonomy" id="59799"/>
    <lineage>
        <taxon>Eukaryota</taxon>
        <taxon>Discoba</taxon>
        <taxon>Euglenozoa</taxon>
        <taxon>Kinetoplastea</taxon>
        <taxon>Metakinetoplastina</taxon>
        <taxon>Trypanosomatida</taxon>
        <taxon>Trypanosomatidae</taxon>
        <taxon>Strigomonadinae</taxon>
        <taxon>Angomonas</taxon>
    </lineage>
</organism>
<dbReference type="InterPro" id="IPR001155">
    <property type="entry name" value="OxRdtase_FMN_N"/>
</dbReference>
<dbReference type="CDD" id="cd02933">
    <property type="entry name" value="OYE_like_FMN"/>
    <property type="match status" value="1"/>
</dbReference>
<keyword evidence="3" id="KW-0106">Calcium</keyword>
<dbReference type="PROSITE" id="PS50222">
    <property type="entry name" value="EF_HAND_2"/>
    <property type="match status" value="2"/>
</dbReference>
<dbReference type="SMART" id="SM00054">
    <property type="entry name" value="EFh"/>
    <property type="match status" value="2"/>
</dbReference>
<dbReference type="AlphaFoldDB" id="A0A7G2CIK8"/>
<comment type="cofactor">
    <cofactor evidence="1">
        <name>FMN</name>
        <dbReference type="ChEBI" id="CHEBI:58210"/>
    </cofactor>
</comment>
<evidence type="ECO:0000256" key="3">
    <source>
        <dbReference type="ARBA" id="ARBA00022837"/>
    </source>
</evidence>
<dbReference type="FunFam" id="3.20.20.70:FF:000059">
    <property type="entry name" value="N-ethylmaleimide reductase, FMN-linked"/>
    <property type="match status" value="1"/>
</dbReference>
<dbReference type="Gene3D" id="1.10.238.10">
    <property type="entry name" value="EF-hand"/>
    <property type="match status" value="2"/>
</dbReference>
<evidence type="ECO:0000313" key="7">
    <source>
        <dbReference type="EMBL" id="CAD2219205.1"/>
    </source>
</evidence>
<dbReference type="Gene3D" id="3.20.20.70">
    <property type="entry name" value="Aldolase class I"/>
    <property type="match status" value="1"/>
</dbReference>
<dbReference type="GO" id="GO:0005509">
    <property type="term" value="F:calcium ion binding"/>
    <property type="evidence" value="ECO:0007669"/>
    <property type="project" value="InterPro"/>
</dbReference>
<proteinExistence type="inferred from homology"/>
<name>A0A7G2CIK8_9TRYP</name>
<dbReference type="PANTHER" id="PTHR22893:SF91">
    <property type="entry name" value="NADPH DEHYDROGENASE 2-RELATED"/>
    <property type="match status" value="1"/>
</dbReference>
<dbReference type="InterPro" id="IPR002048">
    <property type="entry name" value="EF_hand_dom"/>
</dbReference>
<protein>
    <submittedName>
        <fullName evidence="7">NADH:flavin oxidoreductase / NADH oxidase family/EF hand, putative</fullName>
    </submittedName>
</protein>
<keyword evidence="8" id="KW-1185">Reference proteome</keyword>
<dbReference type="SUPFAM" id="SSF51395">
    <property type="entry name" value="FMN-linked oxidoreductases"/>
    <property type="match status" value="1"/>
</dbReference>
<dbReference type="InterPro" id="IPR013785">
    <property type="entry name" value="Aldolase_TIM"/>
</dbReference>
<dbReference type="Pfam" id="PF00724">
    <property type="entry name" value="Oxidored_FMN"/>
    <property type="match status" value="1"/>
</dbReference>
<evidence type="ECO:0000256" key="5">
    <source>
        <dbReference type="SAM" id="MobiDB-lite"/>
    </source>
</evidence>
<dbReference type="PANTHER" id="PTHR22893">
    <property type="entry name" value="NADH OXIDOREDUCTASE-RELATED"/>
    <property type="match status" value="1"/>
</dbReference>
<dbReference type="Proteomes" id="UP000515908">
    <property type="component" value="Chromosome 13"/>
</dbReference>
<evidence type="ECO:0000256" key="4">
    <source>
        <dbReference type="ARBA" id="ARBA00023002"/>
    </source>
</evidence>